<evidence type="ECO:0000313" key="3">
    <source>
        <dbReference type="Proteomes" id="UP000238649"/>
    </source>
</evidence>
<dbReference type="SUPFAM" id="SSF53383">
    <property type="entry name" value="PLP-dependent transferases"/>
    <property type="match status" value="1"/>
</dbReference>
<accession>A0A2S9SMR0</accession>
<reference evidence="2 3" key="1">
    <citation type="submission" date="2017-09" db="EMBL/GenBank/DDBJ databases">
        <title>Reassesment of A. cryaerophilus.</title>
        <authorList>
            <person name="Perez-Cataluna A."/>
            <person name="Collado L."/>
            <person name="Salgado O."/>
            <person name="Lefinanco V."/>
            <person name="Figueras M.J."/>
        </authorList>
    </citation>
    <scope>NUCLEOTIDE SEQUENCE [LARGE SCALE GENOMIC DNA]</scope>
    <source>
        <strain evidence="2 3">LMG 9871</strain>
    </source>
</reference>
<comment type="caution">
    <text evidence="2">The sequence shown here is derived from an EMBL/GenBank/DDBJ whole genome shotgun (WGS) entry which is preliminary data.</text>
</comment>
<dbReference type="InterPro" id="IPR015424">
    <property type="entry name" value="PyrdxlP-dep_Trfase"/>
</dbReference>
<protein>
    <recommendedName>
        <fullName evidence="4">DegT/DnrJ/EryC1/StrS aminotransferase family protein</fullName>
    </recommendedName>
</protein>
<dbReference type="EMBL" id="NXGH01000036">
    <property type="protein sequence ID" value="PRM87870.1"/>
    <property type="molecule type" value="Genomic_DNA"/>
</dbReference>
<dbReference type="Proteomes" id="UP000238649">
    <property type="component" value="Unassembled WGS sequence"/>
</dbReference>
<dbReference type="AlphaFoldDB" id="A0A2S9SMR0"/>
<organism evidence="2 3">
    <name type="scientific">Aliarcobacter cryaerophilus</name>
    <dbReference type="NCBI Taxonomy" id="28198"/>
    <lineage>
        <taxon>Bacteria</taxon>
        <taxon>Pseudomonadati</taxon>
        <taxon>Campylobacterota</taxon>
        <taxon>Epsilonproteobacteria</taxon>
        <taxon>Campylobacterales</taxon>
        <taxon>Arcobacteraceae</taxon>
        <taxon>Aliarcobacter</taxon>
    </lineage>
</organism>
<dbReference type="Gene3D" id="3.40.640.10">
    <property type="entry name" value="Type I PLP-dependent aspartate aminotransferase-like (Major domain)"/>
    <property type="match status" value="1"/>
</dbReference>
<keyword evidence="1" id="KW-0663">Pyridoxal phosphate</keyword>
<dbReference type="InterPro" id="IPR000653">
    <property type="entry name" value="DegT/StrS_aminotransferase"/>
</dbReference>
<dbReference type="InterPro" id="IPR015421">
    <property type="entry name" value="PyrdxlP-dep_Trfase_major"/>
</dbReference>
<sequence>MTHPFAIQSSGNIKLKELYSNSDIYLYPYARYAFLEALKMLDIKTIYLPTFICRDMLAPINVLRIKYFLYEVNEKLEPILEDIKCDAILMVNYFGFSQNIKPFENYKKKYNSLIIEDNAHGFLSKDRNGVLLGTRGDIGLLSIRKTVFLPNGGALLINNEFLKDKKYQSAETQQSYEDVKHNKKFDLKNKIFSKYLGISIILLRRVIRFIKTGSSIPLPDRLSEKEMPSNCYLTPILKDGIISIDIEEEIQRRRKMYLKIKEYAQQFDIKPIYDLDDNTVPFEFAFIDNENYKKFEQYLYAKGFFILPWPDLPNGIINICPKFYKNVKVVPFLW</sequence>
<dbReference type="Pfam" id="PF01041">
    <property type="entry name" value="DegT_DnrJ_EryC1"/>
    <property type="match status" value="1"/>
</dbReference>
<evidence type="ECO:0000313" key="2">
    <source>
        <dbReference type="EMBL" id="PRM87870.1"/>
    </source>
</evidence>
<gene>
    <name evidence="2" type="ORF">CJ671_09615</name>
</gene>
<evidence type="ECO:0008006" key="4">
    <source>
        <dbReference type="Google" id="ProtNLM"/>
    </source>
</evidence>
<dbReference type="OrthoDB" id="8955051at2"/>
<name>A0A2S9SMR0_9BACT</name>
<comment type="similarity">
    <text evidence="1">Belongs to the DegT/DnrJ/EryC1 family.</text>
</comment>
<proteinExistence type="inferred from homology"/>
<evidence type="ECO:0000256" key="1">
    <source>
        <dbReference type="RuleBase" id="RU004508"/>
    </source>
</evidence>
<dbReference type="RefSeq" id="WP_105912488.1">
    <property type="nucleotide sequence ID" value="NZ_NXGH01000036.1"/>
</dbReference>